<dbReference type="OrthoDB" id="9151764at2"/>
<evidence type="ECO:0000313" key="3">
    <source>
        <dbReference type="Proteomes" id="UP000239865"/>
    </source>
</evidence>
<dbReference type="InterPro" id="IPR002110">
    <property type="entry name" value="Ankyrin_rpt"/>
</dbReference>
<gene>
    <name evidence="2" type="ORF">XmelCFBP4644_16830</name>
</gene>
<protein>
    <submittedName>
        <fullName evidence="2">Uncharacterized protein</fullName>
    </submittedName>
</protein>
<dbReference type="RefSeq" id="WP_104588370.1">
    <property type="nucleotide sequence ID" value="NZ_JAJGQH010000017.1"/>
</dbReference>
<dbReference type="InterPro" id="IPR051616">
    <property type="entry name" value="Cul2-RING_E3_ligase_SR"/>
</dbReference>
<dbReference type="PANTHER" id="PTHR46224">
    <property type="entry name" value="ANKYRIN REPEAT FAMILY PROTEIN"/>
    <property type="match status" value="1"/>
</dbReference>
<reference evidence="2 3" key="1">
    <citation type="submission" date="2016-08" db="EMBL/GenBank/DDBJ databases">
        <authorList>
            <person name="Seilhamer J.J."/>
        </authorList>
    </citation>
    <scope>NUCLEOTIDE SEQUENCE [LARGE SCALE GENOMIC DNA]</scope>
    <source>
        <strain evidence="2 3">CFBP4644</strain>
    </source>
</reference>
<accession>A0A2S7DBP2</accession>
<dbReference type="SUPFAM" id="SSF48403">
    <property type="entry name" value="Ankyrin repeat"/>
    <property type="match status" value="1"/>
</dbReference>
<keyword evidence="1" id="KW-0732">Signal</keyword>
<feature type="signal peptide" evidence="1">
    <location>
        <begin position="1"/>
        <end position="23"/>
    </location>
</feature>
<dbReference type="PROSITE" id="PS51257">
    <property type="entry name" value="PROKAR_LIPOPROTEIN"/>
    <property type="match status" value="1"/>
</dbReference>
<sequence>MPSRLALWICCLWLLAIAGCSPAAQSRYALERHFTDPRAQALALAAEQGDADTIRRLMKDEGVNPDRIFSKEGHPLLFWPIFTHNPAGLKAMLENGADPNAGQLHPAQHTTRFKGRYNDRAMVWAAAQDDPIYLQLLLEHGGDPNTYNSNGETLLFHALIKQNKWRNILLLVERGADVNALAGMGGTLIDNYAIGGAFEPVYWLLERNADPSLVYEGGGAVHRVDSGTIEAAFWHPGNPGDPQWQRRCQQWLLAHGYKRPPMPDHYRRMRKAFGFPSEEQDIPLL</sequence>
<dbReference type="PANTHER" id="PTHR46224:SF61">
    <property type="entry name" value="ANKYRIN-LIKE PROTEIN"/>
    <property type="match status" value="1"/>
</dbReference>
<dbReference type="Gene3D" id="1.25.40.20">
    <property type="entry name" value="Ankyrin repeat-containing domain"/>
    <property type="match status" value="1"/>
</dbReference>
<dbReference type="AlphaFoldDB" id="A0A2S7DBP2"/>
<organism evidence="2 3">
    <name type="scientific">Xanthomonas melonis</name>
    <dbReference type="NCBI Taxonomy" id="56456"/>
    <lineage>
        <taxon>Bacteria</taxon>
        <taxon>Pseudomonadati</taxon>
        <taxon>Pseudomonadota</taxon>
        <taxon>Gammaproteobacteria</taxon>
        <taxon>Lysobacterales</taxon>
        <taxon>Lysobacteraceae</taxon>
        <taxon>Xanthomonas</taxon>
    </lineage>
</organism>
<proteinExistence type="predicted"/>
<dbReference type="Proteomes" id="UP000239865">
    <property type="component" value="Unassembled WGS sequence"/>
</dbReference>
<comment type="caution">
    <text evidence="2">The sequence shown here is derived from an EMBL/GenBank/DDBJ whole genome shotgun (WGS) entry which is preliminary data.</text>
</comment>
<dbReference type="EMBL" id="MDEH01000012">
    <property type="protein sequence ID" value="PPU71144.1"/>
    <property type="molecule type" value="Genomic_DNA"/>
</dbReference>
<evidence type="ECO:0000313" key="2">
    <source>
        <dbReference type="EMBL" id="PPU71144.1"/>
    </source>
</evidence>
<name>A0A2S7DBP2_9XANT</name>
<feature type="chain" id="PRO_5015716124" evidence="1">
    <location>
        <begin position="24"/>
        <end position="285"/>
    </location>
</feature>
<dbReference type="InterPro" id="IPR036770">
    <property type="entry name" value="Ankyrin_rpt-contain_sf"/>
</dbReference>
<dbReference type="SMART" id="SM00248">
    <property type="entry name" value="ANK"/>
    <property type="match status" value="5"/>
</dbReference>
<evidence type="ECO:0000256" key="1">
    <source>
        <dbReference type="SAM" id="SignalP"/>
    </source>
</evidence>